<organism evidence="1 2">
    <name type="scientific">Candidatus Collierbacteria bacterium CG09_land_8_20_14_0_10_46_12</name>
    <dbReference type="NCBI Taxonomy" id="1974533"/>
    <lineage>
        <taxon>Bacteria</taxon>
        <taxon>Candidatus Collieribacteriota</taxon>
    </lineage>
</organism>
<evidence type="ECO:0000313" key="2">
    <source>
        <dbReference type="Proteomes" id="UP000229574"/>
    </source>
</evidence>
<dbReference type="EMBL" id="PEYY01000072">
    <property type="protein sequence ID" value="PIS18005.1"/>
    <property type="molecule type" value="Genomic_DNA"/>
</dbReference>
<dbReference type="InterPro" id="IPR014942">
    <property type="entry name" value="AbiEii"/>
</dbReference>
<sequence>MATNLFYTDTLYPLQDKILATVSTLETKFYLTGGTALSRGYFDHRFSDDLDFFVNRDSTFPQQVETIIQTLQNQFEVDITIKTIDFTSLKINQILKVDMVNDVGFRDGESIVKPFFNQVDNITNILSNKITAITSRDEPKDVVDIWIIAKNTQIAWPRIFQAANSKAVGIFPPDVVQKLLSLPIELLDQIKWIDGQKPSPKIFMEELNEICNQMLRIPVGKTFRIL</sequence>
<dbReference type="Gene3D" id="3.10.450.620">
    <property type="entry name" value="JHP933, nucleotidyltransferase-like core domain"/>
    <property type="match status" value="1"/>
</dbReference>
<name>A0A2H0WZJ3_9BACT</name>
<comment type="caution">
    <text evidence="1">The sequence shown here is derived from an EMBL/GenBank/DDBJ whole genome shotgun (WGS) entry which is preliminary data.</text>
</comment>
<evidence type="ECO:0008006" key="3">
    <source>
        <dbReference type="Google" id="ProtNLM"/>
    </source>
</evidence>
<evidence type="ECO:0000313" key="1">
    <source>
        <dbReference type="EMBL" id="PIS18005.1"/>
    </source>
</evidence>
<reference evidence="2" key="1">
    <citation type="submission" date="2017-09" db="EMBL/GenBank/DDBJ databases">
        <title>Depth-based differentiation of microbial function through sediment-hosted aquifers and enrichment of novel symbionts in the deep terrestrial subsurface.</title>
        <authorList>
            <person name="Probst A.J."/>
            <person name="Ladd B."/>
            <person name="Jarett J.K."/>
            <person name="Geller-Mcgrath D.E."/>
            <person name="Sieber C.M.K."/>
            <person name="Emerson J.B."/>
            <person name="Anantharaman K."/>
            <person name="Thomas B.C."/>
            <person name="Malmstrom R."/>
            <person name="Stieglmeier M."/>
            <person name="Klingl A."/>
            <person name="Woyke T."/>
            <person name="Ryan C.M."/>
            <person name="Banfield J.F."/>
        </authorList>
    </citation>
    <scope>NUCLEOTIDE SEQUENCE [LARGE SCALE GENOMIC DNA]</scope>
</reference>
<protein>
    <recommendedName>
        <fullName evidence="3">Nucleotidyl transferase AbiEii/AbiGii toxin family protein</fullName>
    </recommendedName>
</protein>
<gene>
    <name evidence="1" type="ORF">COT54_01635</name>
</gene>
<dbReference type="Proteomes" id="UP000229574">
    <property type="component" value="Unassembled WGS sequence"/>
</dbReference>
<accession>A0A2H0WZJ3</accession>
<proteinExistence type="predicted"/>
<dbReference type="Pfam" id="PF08843">
    <property type="entry name" value="AbiEii"/>
    <property type="match status" value="1"/>
</dbReference>
<dbReference type="AlphaFoldDB" id="A0A2H0WZJ3"/>